<keyword evidence="4" id="KW-0004">4Fe-4S</keyword>
<dbReference type="PROSITE" id="PS51918">
    <property type="entry name" value="RADICAL_SAM"/>
    <property type="match status" value="1"/>
</dbReference>
<keyword evidence="5" id="KW-0963">Cytoplasm</keyword>
<dbReference type="SFLD" id="SFLDG01082">
    <property type="entry name" value="B12-binding_domain_containing"/>
    <property type="match status" value="1"/>
</dbReference>
<evidence type="ECO:0000256" key="4">
    <source>
        <dbReference type="ARBA" id="ARBA00022485"/>
    </source>
</evidence>
<sequence length="410" mass="47776">MKVSFFTLGCRSNYFDTELMANAFRLKGYEIVDYKDIADVYIVNTCTVTAEADRSSRQAIHRLKRKNPKALVVATGCYAQVNPQALASMEDVDLVVGNSHKHRIWEIVEEFLQGKGERVFLENLFRQSRLESFDLITYFEKARPFVKVQEGCNRFCTFCVIPYARGKVRSVPLEKVLEEVRLLAQRGFQEVVLTGTQLTQYGWDIGTSLYELLREIIRIEGIQLVRLSSLYPAEIDQKLFDLITWEEKVAPHFHLSLQSGSDRILELMRREYRAKDYISLVEKIVHRRPLSAIGTDIIVGFPSEDEEDFMQTYRLLEELPIAYMHIFPYSDRPFTKASKMEGKVPSKVKEERVDMLKDLDKRKREEFYKKNLGKELRATVIEKDRLLTENYIHLERYVEGNIGTVVKIKV</sequence>
<dbReference type="Pfam" id="PF04055">
    <property type="entry name" value="Radical_SAM"/>
    <property type="match status" value="1"/>
</dbReference>
<evidence type="ECO:0000256" key="3">
    <source>
        <dbReference type="ARBA" id="ARBA00013273"/>
    </source>
</evidence>
<name>A0A7C2V348_9AQUI</name>
<dbReference type="FunFam" id="3.40.50.12160:FF:000004">
    <property type="entry name" value="Threonylcarbamoyladenosine tRNA methylthiotransferase MtaB"/>
    <property type="match status" value="1"/>
</dbReference>
<keyword evidence="6 18" id="KW-0808">Transferase</keyword>
<keyword evidence="10" id="KW-0408">Iron</keyword>
<evidence type="ECO:0000256" key="2">
    <source>
        <dbReference type="ARBA" id="ARBA00002399"/>
    </source>
</evidence>
<dbReference type="PANTHER" id="PTHR11918:SF45">
    <property type="entry name" value="THREONYLCARBAMOYLADENOSINE TRNA METHYLTHIOTRANSFERASE"/>
    <property type="match status" value="1"/>
</dbReference>
<dbReference type="InterPro" id="IPR005839">
    <property type="entry name" value="Methylthiotransferase"/>
</dbReference>
<gene>
    <name evidence="18" type="primary">mtaB</name>
    <name evidence="18" type="ORF">ENO47_03600</name>
</gene>
<dbReference type="InterPro" id="IPR038135">
    <property type="entry name" value="Methylthiotransferase_N_sf"/>
</dbReference>
<dbReference type="GO" id="GO:0051539">
    <property type="term" value="F:4 iron, 4 sulfur cluster binding"/>
    <property type="evidence" value="ECO:0007669"/>
    <property type="project" value="UniProtKB-KW"/>
</dbReference>
<dbReference type="PANTHER" id="PTHR11918">
    <property type="entry name" value="RADICAL SAM PROTEINS"/>
    <property type="match status" value="1"/>
</dbReference>
<dbReference type="PROSITE" id="PS51449">
    <property type="entry name" value="MTTASE_N"/>
    <property type="match status" value="1"/>
</dbReference>
<dbReference type="InterPro" id="IPR013848">
    <property type="entry name" value="Methylthiotransferase_N"/>
</dbReference>
<dbReference type="EMBL" id="DSFP01000032">
    <property type="protein sequence ID" value="HEW45740.1"/>
    <property type="molecule type" value="Genomic_DNA"/>
</dbReference>
<dbReference type="FunFam" id="3.80.30.20:FF:000001">
    <property type="entry name" value="tRNA-2-methylthio-N(6)-dimethylallyladenosine synthase 2"/>
    <property type="match status" value="1"/>
</dbReference>
<evidence type="ECO:0000256" key="8">
    <source>
        <dbReference type="ARBA" id="ARBA00022694"/>
    </source>
</evidence>
<keyword evidence="7" id="KW-0949">S-adenosyl-L-methionine</keyword>
<protein>
    <recommendedName>
        <fullName evidence="15">Threonylcarbamoyladenosine tRNA methylthiotransferase MtaB</fullName>
        <ecNumber evidence="3">2.8.4.5</ecNumber>
    </recommendedName>
    <alternativeName>
        <fullName evidence="12">tRNA-t(6)A37 methylthiotransferase</fullName>
    </alternativeName>
</protein>
<feature type="domain" description="Radical SAM core" evidence="17">
    <location>
        <begin position="138"/>
        <end position="366"/>
    </location>
</feature>
<dbReference type="GO" id="GO:0046872">
    <property type="term" value="F:metal ion binding"/>
    <property type="evidence" value="ECO:0007669"/>
    <property type="project" value="UniProtKB-KW"/>
</dbReference>
<keyword evidence="11" id="KW-0411">Iron-sulfur</keyword>
<evidence type="ECO:0000256" key="11">
    <source>
        <dbReference type="ARBA" id="ARBA00023014"/>
    </source>
</evidence>
<feature type="domain" description="MTTase N-terminal" evidence="16">
    <location>
        <begin position="1"/>
        <end position="113"/>
    </location>
</feature>
<evidence type="ECO:0000256" key="13">
    <source>
        <dbReference type="ARBA" id="ARBA00051661"/>
    </source>
</evidence>
<evidence type="ECO:0000313" key="18">
    <source>
        <dbReference type="EMBL" id="HEW45740.1"/>
    </source>
</evidence>
<evidence type="ECO:0000256" key="5">
    <source>
        <dbReference type="ARBA" id="ARBA00022490"/>
    </source>
</evidence>
<dbReference type="SMART" id="SM00729">
    <property type="entry name" value="Elp3"/>
    <property type="match status" value="1"/>
</dbReference>
<dbReference type="InterPro" id="IPR006638">
    <property type="entry name" value="Elp3/MiaA/NifB-like_rSAM"/>
</dbReference>
<evidence type="ECO:0000256" key="15">
    <source>
        <dbReference type="ARBA" id="ARBA00069898"/>
    </source>
</evidence>
<dbReference type="InterPro" id="IPR020612">
    <property type="entry name" value="Methylthiotransferase_CS"/>
</dbReference>
<dbReference type="InterPro" id="IPR058240">
    <property type="entry name" value="rSAM_sf"/>
</dbReference>
<dbReference type="InterPro" id="IPR023404">
    <property type="entry name" value="rSAM_horseshoe"/>
</dbReference>
<dbReference type="NCBIfam" id="TIGR01579">
    <property type="entry name" value="MiaB-like-C"/>
    <property type="match status" value="1"/>
</dbReference>
<dbReference type="EC" id="2.8.4.5" evidence="3"/>
<dbReference type="Gene3D" id="3.80.30.20">
    <property type="entry name" value="tm_1862 like domain"/>
    <property type="match status" value="1"/>
</dbReference>
<proteinExistence type="inferred from homology"/>
<evidence type="ECO:0000256" key="7">
    <source>
        <dbReference type="ARBA" id="ARBA00022691"/>
    </source>
</evidence>
<dbReference type="GO" id="GO:0035598">
    <property type="term" value="F:tRNA (N(6)-L-threonylcarbamoyladenosine(37)-C(2))-methylthiotransferase activity"/>
    <property type="evidence" value="ECO:0007669"/>
    <property type="project" value="UniProtKB-EC"/>
</dbReference>
<dbReference type="SFLD" id="SFLDG01061">
    <property type="entry name" value="methylthiotransferase"/>
    <property type="match status" value="1"/>
</dbReference>
<keyword evidence="9" id="KW-0479">Metal-binding</keyword>
<comment type="similarity">
    <text evidence="14">Belongs to the methylthiotransferase family. MtaB subfamily.</text>
</comment>
<organism evidence="18">
    <name type="scientific">Hydrogenobacter sp</name>
    <dbReference type="NCBI Taxonomy" id="2152829"/>
    <lineage>
        <taxon>Bacteria</taxon>
        <taxon>Pseudomonadati</taxon>
        <taxon>Aquificota</taxon>
        <taxon>Aquificia</taxon>
        <taxon>Aquificales</taxon>
        <taxon>Aquificaceae</taxon>
        <taxon>Hydrogenobacter</taxon>
    </lineage>
</organism>
<evidence type="ECO:0000259" key="17">
    <source>
        <dbReference type="PROSITE" id="PS51918"/>
    </source>
</evidence>
<reference evidence="18" key="1">
    <citation type="journal article" date="2020" name="mSystems">
        <title>Genome- and Community-Level Interaction Insights into Carbon Utilization and Element Cycling Functions of Hydrothermarchaeota in Hydrothermal Sediment.</title>
        <authorList>
            <person name="Zhou Z."/>
            <person name="Liu Y."/>
            <person name="Xu W."/>
            <person name="Pan J."/>
            <person name="Luo Z.H."/>
            <person name="Li M."/>
        </authorList>
    </citation>
    <scope>NUCLEOTIDE SEQUENCE [LARGE SCALE GENOMIC DNA]</scope>
    <source>
        <strain evidence="18">SpSt-132</strain>
    </source>
</reference>
<dbReference type="PROSITE" id="PS01278">
    <property type="entry name" value="MTTASE_RADICAL"/>
    <property type="match status" value="1"/>
</dbReference>
<dbReference type="Pfam" id="PF00919">
    <property type="entry name" value="UPF0004"/>
    <property type="match status" value="1"/>
</dbReference>
<evidence type="ECO:0000259" key="16">
    <source>
        <dbReference type="PROSITE" id="PS51449"/>
    </source>
</evidence>
<dbReference type="SFLD" id="SFLDS00029">
    <property type="entry name" value="Radical_SAM"/>
    <property type="match status" value="1"/>
</dbReference>
<evidence type="ECO:0000256" key="12">
    <source>
        <dbReference type="ARBA" id="ARBA00031213"/>
    </source>
</evidence>
<evidence type="ECO:0000256" key="6">
    <source>
        <dbReference type="ARBA" id="ARBA00022679"/>
    </source>
</evidence>
<evidence type="ECO:0000256" key="14">
    <source>
        <dbReference type="ARBA" id="ARBA00061574"/>
    </source>
</evidence>
<dbReference type="AlphaFoldDB" id="A0A7C2V348"/>
<evidence type="ECO:0000256" key="1">
    <source>
        <dbReference type="ARBA" id="ARBA00001966"/>
    </source>
</evidence>
<accession>A0A7C2V348</accession>
<dbReference type="CDD" id="cd01335">
    <property type="entry name" value="Radical_SAM"/>
    <property type="match status" value="1"/>
</dbReference>
<keyword evidence="8" id="KW-0819">tRNA processing</keyword>
<comment type="cofactor">
    <cofactor evidence="1">
        <name>[4Fe-4S] cluster</name>
        <dbReference type="ChEBI" id="CHEBI:49883"/>
    </cofactor>
</comment>
<evidence type="ECO:0000256" key="10">
    <source>
        <dbReference type="ARBA" id="ARBA00023004"/>
    </source>
</evidence>
<dbReference type="InterPro" id="IPR006467">
    <property type="entry name" value="MiaB-like_bact"/>
</dbReference>
<evidence type="ECO:0000256" key="9">
    <source>
        <dbReference type="ARBA" id="ARBA00022723"/>
    </source>
</evidence>
<comment type="function">
    <text evidence="2">Catalyzes the methylthiolation of N6-threonylcarbamoyladenosine (t(6)A), leading to the formation of 2-methylthio-N6-threonylcarbamoyladenosine (ms(2)t(6)A) at position 37 in tRNAs that read codons beginning with adenine.</text>
</comment>
<comment type="caution">
    <text evidence="18">The sequence shown here is derived from an EMBL/GenBank/DDBJ whole genome shotgun (WGS) entry which is preliminary data.</text>
</comment>
<dbReference type="Gene3D" id="3.40.50.12160">
    <property type="entry name" value="Methylthiotransferase, N-terminal domain"/>
    <property type="match status" value="1"/>
</dbReference>
<dbReference type="SUPFAM" id="SSF102114">
    <property type="entry name" value="Radical SAM enzymes"/>
    <property type="match status" value="1"/>
</dbReference>
<dbReference type="NCBIfam" id="TIGR00089">
    <property type="entry name" value="MiaB/RimO family radical SAM methylthiotransferase"/>
    <property type="match status" value="1"/>
</dbReference>
<comment type="catalytic activity">
    <reaction evidence="13">
        <text>N(6)-L-threonylcarbamoyladenosine(37) in tRNA + (sulfur carrier)-SH + AH2 + 2 S-adenosyl-L-methionine = 2-methylsulfanyl-N(6)-L-threonylcarbamoyladenosine(37) in tRNA + (sulfur carrier)-H + 5'-deoxyadenosine + L-methionine + A + S-adenosyl-L-homocysteine + 2 H(+)</text>
        <dbReference type="Rhea" id="RHEA:37075"/>
        <dbReference type="Rhea" id="RHEA-COMP:10163"/>
        <dbReference type="Rhea" id="RHEA-COMP:11092"/>
        <dbReference type="Rhea" id="RHEA-COMP:14737"/>
        <dbReference type="Rhea" id="RHEA-COMP:14739"/>
        <dbReference type="ChEBI" id="CHEBI:13193"/>
        <dbReference type="ChEBI" id="CHEBI:15378"/>
        <dbReference type="ChEBI" id="CHEBI:17319"/>
        <dbReference type="ChEBI" id="CHEBI:17499"/>
        <dbReference type="ChEBI" id="CHEBI:29917"/>
        <dbReference type="ChEBI" id="CHEBI:57844"/>
        <dbReference type="ChEBI" id="CHEBI:57856"/>
        <dbReference type="ChEBI" id="CHEBI:59789"/>
        <dbReference type="ChEBI" id="CHEBI:64428"/>
        <dbReference type="ChEBI" id="CHEBI:74418"/>
        <dbReference type="ChEBI" id="CHEBI:74420"/>
        <dbReference type="EC" id="2.8.4.5"/>
    </reaction>
</comment>
<dbReference type="InterPro" id="IPR007197">
    <property type="entry name" value="rSAM"/>
</dbReference>